<sequence>DLLERNKIIFQQDGTEPHNVRIVTNFLNNEFPGCWMSRYGPIRWRARSPDLNPLDFLL</sequence>
<evidence type="ECO:0008006" key="3">
    <source>
        <dbReference type="Google" id="ProtNLM"/>
    </source>
</evidence>
<dbReference type="PANTHER" id="PTHR47326:SF1">
    <property type="entry name" value="HTH PSQ-TYPE DOMAIN-CONTAINING PROTEIN"/>
    <property type="match status" value="1"/>
</dbReference>
<organism evidence="2">
    <name type="scientific">Camponotus floridanus</name>
    <name type="common">Florida carpenter ant</name>
    <dbReference type="NCBI Taxonomy" id="104421"/>
    <lineage>
        <taxon>Eukaryota</taxon>
        <taxon>Metazoa</taxon>
        <taxon>Ecdysozoa</taxon>
        <taxon>Arthropoda</taxon>
        <taxon>Hexapoda</taxon>
        <taxon>Insecta</taxon>
        <taxon>Pterygota</taxon>
        <taxon>Neoptera</taxon>
        <taxon>Endopterygota</taxon>
        <taxon>Hymenoptera</taxon>
        <taxon>Apocrita</taxon>
        <taxon>Aculeata</taxon>
        <taxon>Formicoidea</taxon>
        <taxon>Formicidae</taxon>
        <taxon>Formicinae</taxon>
        <taxon>Camponotus</taxon>
    </lineage>
</organism>
<dbReference type="OMA" id="TFPEHWI"/>
<evidence type="ECO:0000313" key="2">
    <source>
        <dbReference type="Proteomes" id="UP000000311"/>
    </source>
</evidence>
<dbReference type="PANTHER" id="PTHR47326">
    <property type="entry name" value="TRANSPOSABLE ELEMENT TC3 TRANSPOSASE-LIKE PROTEIN"/>
    <property type="match status" value="1"/>
</dbReference>
<proteinExistence type="predicted"/>
<dbReference type="InterPro" id="IPR036397">
    <property type="entry name" value="RNaseH_sf"/>
</dbReference>
<keyword evidence="2" id="KW-1185">Reference proteome</keyword>
<name>E2AMS6_CAMFO</name>
<dbReference type="Proteomes" id="UP000000311">
    <property type="component" value="Unassembled WGS sequence"/>
</dbReference>
<feature type="non-terminal residue" evidence="1">
    <location>
        <position position="1"/>
    </location>
</feature>
<feature type="non-terminal residue" evidence="1">
    <location>
        <position position="58"/>
    </location>
</feature>
<dbReference type="EMBL" id="GL440891">
    <property type="protein sequence ID" value="EFN65261.1"/>
    <property type="molecule type" value="Genomic_DNA"/>
</dbReference>
<accession>E2AMS6</accession>
<evidence type="ECO:0000313" key="1">
    <source>
        <dbReference type="EMBL" id="EFN65261.1"/>
    </source>
</evidence>
<reference evidence="1 2" key="1">
    <citation type="journal article" date="2010" name="Science">
        <title>Genomic comparison of the ants Camponotus floridanus and Harpegnathos saltator.</title>
        <authorList>
            <person name="Bonasio R."/>
            <person name="Zhang G."/>
            <person name="Ye C."/>
            <person name="Mutti N.S."/>
            <person name="Fang X."/>
            <person name="Qin N."/>
            <person name="Donahue G."/>
            <person name="Yang P."/>
            <person name="Li Q."/>
            <person name="Li C."/>
            <person name="Zhang P."/>
            <person name="Huang Z."/>
            <person name="Berger S.L."/>
            <person name="Reinberg D."/>
            <person name="Wang J."/>
            <person name="Liebig J."/>
        </authorList>
    </citation>
    <scope>NUCLEOTIDE SEQUENCE [LARGE SCALE GENOMIC DNA]</scope>
    <source>
        <strain evidence="2">C129</strain>
    </source>
</reference>
<dbReference type="Gene3D" id="3.30.420.10">
    <property type="entry name" value="Ribonuclease H-like superfamily/Ribonuclease H"/>
    <property type="match status" value="1"/>
</dbReference>
<dbReference type="InParanoid" id="E2AMS6"/>
<dbReference type="AlphaFoldDB" id="E2AMS6"/>
<gene>
    <name evidence="1" type="ORF">EAG_12343</name>
</gene>
<dbReference type="GO" id="GO:0003676">
    <property type="term" value="F:nucleic acid binding"/>
    <property type="evidence" value="ECO:0007669"/>
    <property type="project" value="InterPro"/>
</dbReference>
<protein>
    <recommendedName>
        <fullName evidence="3">Histone-lysine N-methyltransferase SETMAR</fullName>
    </recommendedName>
</protein>